<evidence type="ECO:0000256" key="1">
    <source>
        <dbReference type="ARBA" id="ARBA00009437"/>
    </source>
</evidence>
<dbReference type="InterPro" id="IPR036390">
    <property type="entry name" value="WH_DNA-bd_sf"/>
</dbReference>
<dbReference type="InterPro" id="IPR036388">
    <property type="entry name" value="WH-like_DNA-bd_sf"/>
</dbReference>
<feature type="region of interest" description="Disordered" evidence="5">
    <location>
        <begin position="1"/>
        <end position="42"/>
    </location>
</feature>
<evidence type="ECO:0000256" key="5">
    <source>
        <dbReference type="SAM" id="MobiDB-lite"/>
    </source>
</evidence>
<feature type="domain" description="HTH lysR-type" evidence="6">
    <location>
        <begin position="75"/>
        <end position="132"/>
    </location>
</feature>
<dbReference type="SUPFAM" id="SSF46785">
    <property type="entry name" value="Winged helix' DNA-binding domain"/>
    <property type="match status" value="1"/>
</dbReference>
<gene>
    <name evidence="7" type="ordered locus">Bcen_0161</name>
</gene>
<accession>A0A0H2XL28</accession>
<proteinExistence type="inferred from homology"/>
<dbReference type="PRINTS" id="PR00039">
    <property type="entry name" value="HTHLYSR"/>
</dbReference>
<dbReference type="GO" id="GO:0003700">
    <property type="term" value="F:DNA-binding transcription factor activity"/>
    <property type="evidence" value="ECO:0007669"/>
    <property type="project" value="InterPro"/>
</dbReference>
<dbReference type="Gene3D" id="3.40.190.290">
    <property type="match status" value="1"/>
</dbReference>
<comment type="similarity">
    <text evidence="1">Belongs to the LysR transcriptional regulatory family.</text>
</comment>
<sequence length="370" mass="40682">MSRCAPGGSRPNPVRAGGGSSCGGRRQGRPGRAAPVRRQRRCTEADVRMMRASTHSVQDWIVMVSIGKTNTLAAMLLRHIRYFLAVAEQRSFTRAADALHVSQPTLSQQIRQLEDTLGVQLFDRSGRTVQLTEFGEVYARHARAALHALDIGQRALHDVAELGSGSLRLAMMPTFAAYLSGSLIDAFHADHPNVALTIDAMPQERIEALLADDRLDAGFAFMPPRAPDIEALPLWDEPLALVTGRTHRLARRRRALTPAELGGEPLVLLSRAFATRERIDRYFVEHGARPLVAIETNTVTSVLELVRRGRLATVLPDAVARESGDLCALEIDPPLPTRTAALLTRKGAYRSVAARAFIERVLAYRDPSER</sequence>
<dbReference type="Gene3D" id="1.10.10.10">
    <property type="entry name" value="Winged helix-like DNA-binding domain superfamily/Winged helix DNA-binding domain"/>
    <property type="match status" value="1"/>
</dbReference>
<dbReference type="PANTHER" id="PTHR30419">
    <property type="entry name" value="HTH-TYPE TRANSCRIPTIONAL REGULATOR YBHD"/>
    <property type="match status" value="1"/>
</dbReference>
<keyword evidence="4" id="KW-0804">Transcription</keyword>
<dbReference type="HOGENOM" id="CLU_039613_6_0_4"/>
<dbReference type="SUPFAM" id="SSF53850">
    <property type="entry name" value="Periplasmic binding protein-like II"/>
    <property type="match status" value="1"/>
</dbReference>
<dbReference type="InterPro" id="IPR050950">
    <property type="entry name" value="HTH-type_LysR_regulators"/>
</dbReference>
<dbReference type="GO" id="GO:0005829">
    <property type="term" value="C:cytosol"/>
    <property type="evidence" value="ECO:0007669"/>
    <property type="project" value="TreeGrafter"/>
</dbReference>
<dbReference type="InterPro" id="IPR037403">
    <property type="entry name" value="CynR_PBP2"/>
</dbReference>
<organism evidence="7">
    <name type="scientific">Burkholderia orbicola (strain AU 1054)</name>
    <dbReference type="NCBI Taxonomy" id="331271"/>
    <lineage>
        <taxon>Bacteria</taxon>
        <taxon>Pseudomonadati</taxon>
        <taxon>Pseudomonadota</taxon>
        <taxon>Betaproteobacteria</taxon>
        <taxon>Burkholderiales</taxon>
        <taxon>Burkholderiaceae</taxon>
        <taxon>Burkholderia</taxon>
        <taxon>Burkholderia cepacia complex</taxon>
        <taxon>Burkholderia orbicola</taxon>
    </lineage>
</organism>
<evidence type="ECO:0000256" key="2">
    <source>
        <dbReference type="ARBA" id="ARBA00023015"/>
    </source>
</evidence>
<dbReference type="Pfam" id="PF00126">
    <property type="entry name" value="HTH_1"/>
    <property type="match status" value="1"/>
</dbReference>
<keyword evidence="3" id="KW-0238">DNA-binding</keyword>
<evidence type="ECO:0000259" key="6">
    <source>
        <dbReference type="PROSITE" id="PS50931"/>
    </source>
</evidence>
<dbReference type="AlphaFoldDB" id="A0A0H2XL28"/>
<dbReference type="InterPro" id="IPR000847">
    <property type="entry name" value="LysR_HTH_N"/>
</dbReference>
<dbReference type="InterPro" id="IPR005119">
    <property type="entry name" value="LysR_subst-bd"/>
</dbReference>
<dbReference type="CDD" id="cd08425">
    <property type="entry name" value="PBP2_CynR"/>
    <property type="match status" value="1"/>
</dbReference>
<dbReference type="EMBL" id="CP000378">
    <property type="protein sequence ID" value="ABF75075.1"/>
    <property type="molecule type" value="Genomic_DNA"/>
</dbReference>
<dbReference type="GO" id="GO:0003677">
    <property type="term" value="F:DNA binding"/>
    <property type="evidence" value="ECO:0007669"/>
    <property type="project" value="UniProtKB-KW"/>
</dbReference>
<dbReference type="PROSITE" id="PS50931">
    <property type="entry name" value="HTH_LYSR"/>
    <property type="match status" value="1"/>
</dbReference>
<dbReference type="NCBIfam" id="NF008416">
    <property type="entry name" value="PRK11242.1"/>
    <property type="match status" value="1"/>
</dbReference>
<protein>
    <submittedName>
        <fullName evidence="7">Transcriptional regulator, LysR family</fullName>
    </submittedName>
</protein>
<evidence type="ECO:0000256" key="3">
    <source>
        <dbReference type="ARBA" id="ARBA00023125"/>
    </source>
</evidence>
<name>A0A0H2XL28_BURO1</name>
<keyword evidence="2" id="KW-0805">Transcription regulation</keyword>
<evidence type="ECO:0000313" key="7">
    <source>
        <dbReference type="EMBL" id="ABF75075.1"/>
    </source>
</evidence>
<dbReference type="Pfam" id="PF03466">
    <property type="entry name" value="LysR_substrate"/>
    <property type="match status" value="1"/>
</dbReference>
<dbReference type="FunFam" id="1.10.10.10:FF:000001">
    <property type="entry name" value="LysR family transcriptional regulator"/>
    <property type="match status" value="1"/>
</dbReference>
<evidence type="ECO:0000256" key="4">
    <source>
        <dbReference type="ARBA" id="ARBA00023163"/>
    </source>
</evidence>
<reference evidence="7" key="1">
    <citation type="submission" date="2006-05" db="EMBL/GenBank/DDBJ databases">
        <title>Complete sequence of chromosome 1 of Burkholderia cenocepacia AU 1054.</title>
        <authorList>
            <consortium name="US DOE Joint Genome Institute"/>
            <person name="Copeland A."/>
            <person name="Lucas S."/>
            <person name="Lapidus A."/>
            <person name="Barry K."/>
            <person name="Detter J.C."/>
            <person name="Glavina del Rio T."/>
            <person name="Hammon N."/>
            <person name="Israni S."/>
            <person name="Dalin E."/>
            <person name="Tice H."/>
            <person name="Pitluck S."/>
            <person name="Chain P."/>
            <person name="Malfatti S."/>
            <person name="Shin M."/>
            <person name="Vergez L."/>
            <person name="Schmutz J."/>
            <person name="Larimer F."/>
            <person name="Land M."/>
            <person name="Hauser L."/>
            <person name="Kyrpides N."/>
            <person name="Lykidis A."/>
            <person name="LiPuma J.J."/>
            <person name="Konstantinidis K."/>
            <person name="Tiedje J.M."/>
            <person name="Richardson P."/>
        </authorList>
    </citation>
    <scope>NUCLEOTIDE SEQUENCE [LARGE SCALE GENOMIC DNA]</scope>
    <source>
        <strain evidence="7">AU 1054</strain>
    </source>
</reference>